<dbReference type="Proteomes" id="UP000050794">
    <property type="component" value="Unassembled WGS sequence"/>
</dbReference>
<evidence type="ECO:0000313" key="10">
    <source>
        <dbReference type="WBParaSite" id="TCNE_0001041601-mRNA-1"/>
    </source>
</evidence>
<gene>
    <name evidence="8" type="ORF">TCNE_LOCUS10416</name>
</gene>
<evidence type="ECO:0000256" key="6">
    <source>
        <dbReference type="ARBA" id="ARBA00022989"/>
    </source>
</evidence>
<comment type="similarity">
    <text evidence="2">Belongs to the dpy-19 family.</text>
</comment>
<reference evidence="8 9" key="2">
    <citation type="submission" date="2018-11" db="EMBL/GenBank/DDBJ databases">
        <authorList>
            <consortium name="Pathogen Informatics"/>
        </authorList>
    </citation>
    <scope>NUCLEOTIDE SEQUENCE [LARGE SCALE GENOMIC DNA]</scope>
</reference>
<name>A0A183UPJ6_TOXCA</name>
<dbReference type="WBParaSite" id="TCNE_0001041601-mRNA-1">
    <property type="protein sequence ID" value="TCNE_0001041601-mRNA-1"/>
    <property type="gene ID" value="TCNE_0001041601"/>
</dbReference>
<accession>A0A183UPJ6</accession>
<dbReference type="GO" id="GO:0005637">
    <property type="term" value="C:nuclear inner membrane"/>
    <property type="evidence" value="ECO:0007669"/>
    <property type="project" value="TreeGrafter"/>
</dbReference>
<organism evidence="9 10">
    <name type="scientific">Toxocara canis</name>
    <name type="common">Canine roundworm</name>
    <dbReference type="NCBI Taxonomy" id="6265"/>
    <lineage>
        <taxon>Eukaryota</taxon>
        <taxon>Metazoa</taxon>
        <taxon>Ecdysozoa</taxon>
        <taxon>Nematoda</taxon>
        <taxon>Chromadorea</taxon>
        <taxon>Rhabditida</taxon>
        <taxon>Spirurina</taxon>
        <taxon>Ascaridomorpha</taxon>
        <taxon>Ascaridoidea</taxon>
        <taxon>Toxocaridae</taxon>
        <taxon>Toxocara</taxon>
    </lineage>
</organism>
<dbReference type="EMBL" id="UYWY01020492">
    <property type="protein sequence ID" value="VDM41737.1"/>
    <property type="molecule type" value="Genomic_DNA"/>
</dbReference>
<keyword evidence="6" id="KW-1133">Transmembrane helix</keyword>
<dbReference type="PANTHER" id="PTHR31488">
    <property type="entry name" value="DPY-19-LIKE 1, LIKE (H. SAPIENS)"/>
    <property type="match status" value="1"/>
</dbReference>
<protein>
    <submittedName>
        <fullName evidence="10">Protein-serine/threonine phosphatase</fullName>
    </submittedName>
</protein>
<dbReference type="AlphaFoldDB" id="A0A183UPJ6"/>
<keyword evidence="5" id="KW-0812">Transmembrane</keyword>
<dbReference type="InterPro" id="IPR018732">
    <property type="entry name" value="Dpy-19/Dpy-19-like"/>
</dbReference>
<keyword evidence="4" id="KW-0808">Transferase</keyword>
<dbReference type="GO" id="GO:0000030">
    <property type="term" value="F:mannosyltransferase activity"/>
    <property type="evidence" value="ECO:0007669"/>
    <property type="project" value="TreeGrafter"/>
</dbReference>
<evidence type="ECO:0000256" key="7">
    <source>
        <dbReference type="ARBA" id="ARBA00023136"/>
    </source>
</evidence>
<dbReference type="PANTHER" id="PTHR31488:SF3">
    <property type="entry name" value="C-MANNOSYLTRANSFERASE DPY19L3"/>
    <property type="match status" value="1"/>
</dbReference>
<evidence type="ECO:0000313" key="9">
    <source>
        <dbReference type="Proteomes" id="UP000050794"/>
    </source>
</evidence>
<evidence type="ECO:0000256" key="2">
    <source>
        <dbReference type="ARBA" id="ARBA00008744"/>
    </source>
</evidence>
<sequence length="151" mass="17215">MEWISSSTPPSSSWAGSMQLMAGIKACTGRNLANHPHFEDKWLRERTQRLYQIYGKRLVADVHEILREERVDYIILEDSICLAQSNGCSTNDLVDLSNGVLPDSGYPSHELTLSVSTVPRFCAKIRHMDEVTSSFFKLVFSNRTFRVYKVL</sequence>
<keyword evidence="3" id="KW-0328">Glycosyltransferase</keyword>
<evidence type="ECO:0000256" key="1">
    <source>
        <dbReference type="ARBA" id="ARBA00004141"/>
    </source>
</evidence>
<keyword evidence="7" id="KW-0472">Membrane</keyword>
<evidence type="ECO:0000313" key="8">
    <source>
        <dbReference type="EMBL" id="VDM41737.1"/>
    </source>
</evidence>
<dbReference type="Pfam" id="PF10034">
    <property type="entry name" value="Dpy19"/>
    <property type="match status" value="1"/>
</dbReference>
<evidence type="ECO:0000256" key="3">
    <source>
        <dbReference type="ARBA" id="ARBA00022676"/>
    </source>
</evidence>
<evidence type="ECO:0000256" key="5">
    <source>
        <dbReference type="ARBA" id="ARBA00022692"/>
    </source>
</evidence>
<comment type="subcellular location">
    <subcellularLocation>
        <location evidence="1">Membrane</location>
        <topology evidence="1">Multi-pass membrane protein</topology>
    </subcellularLocation>
</comment>
<reference evidence="10" key="1">
    <citation type="submission" date="2016-06" db="UniProtKB">
        <authorList>
            <consortium name="WormBaseParasite"/>
        </authorList>
    </citation>
    <scope>IDENTIFICATION</scope>
</reference>
<keyword evidence="9" id="KW-1185">Reference proteome</keyword>
<evidence type="ECO:0000256" key="4">
    <source>
        <dbReference type="ARBA" id="ARBA00022679"/>
    </source>
</evidence>
<proteinExistence type="inferred from homology"/>